<dbReference type="InterPro" id="IPR003591">
    <property type="entry name" value="Leu-rich_rpt_typical-subtyp"/>
</dbReference>
<protein>
    <submittedName>
        <fullName evidence="6">Leucine-rich repeat-containing protein 57</fullName>
    </submittedName>
</protein>
<dbReference type="PROSITE" id="PS51450">
    <property type="entry name" value="LRR"/>
    <property type="match status" value="3"/>
</dbReference>
<proteinExistence type="predicted"/>
<evidence type="ECO:0000256" key="1">
    <source>
        <dbReference type="ARBA" id="ARBA00022614"/>
    </source>
</evidence>
<keyword evidence="1" id="KW-0433">Leucine-rich repeat</keyword>
<dbReference type="GO" id="GO:0005737">
    <property type="term" value="C:cytoplasm"/>
    <property type="evidence" value="ECO:0007669"/>
    <property type="project" value="TreeGrafter"/>
</dbReference>
<name>A0AAJ6VYM5_9ACAR</name>
<dbReference type="Gene3D" id="3.80.10.10">
    <property type="entry name" value="Ribonuclease Inhibitor"/>
    <property type="match status" value="1"/>
</dbReference>
<dbReference type="PANTHER" id="PTHR48051:SF62">
    <property type="entry name" value="LEUCINE-RICH REPEAT-CONTAINING PROTEIN 57"/>
    <property type="match status" value="1"/>
</dbReference>
<evidence type="ECO:0000313" key="5">
    <source>
        <dbReference type="Proteomes" id="UP000694867"/>
    </source>
</evidence>
<dbReference type="RefSeq" id="XP_003744856.1">
    <property type="nucleotide sequence ID" value="XM_003744808.2"/>
</dbReference>
<sequence length="262" mass="28939">MGGKRPENRSTQRKKSAPGAGDGMGNTLKPRLEHAEKTGLCSLSECRLKEYPLELQCAADKLRSLDLSKNKIKHIPDCIGQLTKLKILVLSNNKIVKLPDAFCQLVKLETLNLSGNQLHNLPLGFGQLAALKSLNISENNLKKFPEQLTKLPALEALDLSSNKIAEMADTPAIANLNCSELVLNVNQLAVLPSNLAKCPRLKILRVQENCLTLDGIPSCLLSDSTIHSFSVEGNLFEERELHQVDGWEKYQGRFTAAKKKMF</sequence>
<feature type="region of interest" description="Disordered" evidence="3">
    <location>
        <begin position="1"/>
        <end position="29"/>
    </location>
</feature>
<evidence type="ECO:0000313" key="6">
    <source>
        <dbReference type="RefSeq" id="XP_003744856.1"/>
    </source>
</evidence>
<dbReference type="SUPFAM" id="SSF52058">
    <property type="entry name" value="L domain-like"/>
    <property type="match status" value="1"/>
</dbReference>
<evidence type="ECO:0000256" key="2">
    <source>
        <dbReference type="ARBA" id="ARBA00022737"/>
    </source>
</evidence>
<dbReference type="InterPro" id="IPR032675">
    <property type="entry name" value="LRR_dom_sf"/>
</dbReference>
<feature type="compositionally biased region" description="Basic and acidic residues" evidence="3">
    <location>
        <begin position="1"/>
        <end position="10"/>
    </location>
</feature>
<dbReference type="InterPro" id="IPR055414">
    <property type="entry name" value="LRR_R13L4/SHOC2-like"/>
</dbReference>
<dbReference type="KEGG" id="goe:100906802"/>
<keyword evidence="5" id="KW-1185">Reference proteome</keyword>
<gene>
    <name evidence="6" type="primary">LOC100906802</name>
</gene>
<dbReference type="PANTHER" id="PTHR48051">
    <property type="match status" value="1"/>
</dbReference>
<dbReference type="Proteomes" id="UP000694867">
    <property type="component" value="Unplaced"/>
</dbReference>
<keyword evidence="2" id="KW-0677">Repeat</keyword>
<dbReference type="Pfam" id="PF23598">
    <property type="entry name" value="LRR_14"/>
    <property type="match status" value="1"/>
</dbReference>
<dbReference type="GeneID" id="100906802"/>
<dbReference type="PRINTS" id="PR00019">
    <property type="entry name" value="LEURICHRPT"/>
</dbReference>
<organism evidence="5 6">
    <name type="scientific">Galendromus occidentalis</name>
    <name type="common">western predatory mite</name>
    <dbReference type="NCBI Taxonomy" id="34638"/>
    <lineage>
        <taxon>Eukaryota</taxon>
        <taxon>Metazoa</taxon>
        <taxon>Ecdysozoa</taxon>
        <taxon>Arthropoda</taxon>
        <taxon>Chelicerata</taxon>
        <taxon>Arachnida</taxon>
        <taxon>Acari</taxon>
        <taxon>Parasitiformes</taxon>
        <taxon>Mesostigmata</taxon>
        <taxon>Gamasina</taxon>
        <taxon>Phytoseioidea</taxon>
        <taxon>Phytoseiidae</taxon>
        <taxon>Typhlodrominae</taxon>
        <taxon>Galendromus</taxon>
    </lineage>
</organism>
<accession>A0AAJ6VYM5</accession>
<evidence type="ECO:0000256" key="3">
    <source>
        <dbReference type="SAM" id="MobiDB-lite"/>
    </source>
</evidence>
<dbReference type="SMART" id="SM00369">
    <property type="entry name" value="LRR_TYP"/>
    <property type="match status" value="5"/>
</dbReference>
<evidence type="ECO:0000259" key="4">
    <source>
        <dbReference type="Pfam" id="PF23598"/>
    </source>
</evidence>
<feature type="domain" description="Disease resistance R13L4/SHOC-2-like LRR" evidence="4">
    <location>
        <begin position="43"/>
        <end position="166"/>
    </location>
</feature>
<reference evidence="6" key="1">
    <citation type="submission" date="2025-08" db="UniProtKB">
        <authorList>
            <consortium name="RefSeq"/>
        </authorList>
    </citation>
    <scope>IDENTIFICATION</scope>
</reference>
<dbReference type="AlphaFoldDB" id="A0AAJ6VYM5"/>
<dbReference type="SMART" id="SM00364">
    <property type="entry name" value="LRR_BAC"/>
    <property type="match status" value="5"/>
</dbReference>
<dbReference type="InterPro" id="IPR050216">
    <property type="entry name" value="LRR_domain-containing"/>
</dbReference>
<dbReference type="InterPro" id="IPR001611">
    <property type="entry name" value="Leu-rich_rpt"/>
</dbReference>